<evidence type="ECO:0000313" key="1">
    <source>
        <dbReference type="EMBL" id="MBA0799632.1"/>
    </source>
</evidence>
<sequence>MNSGATSESETLHFVYVAIGKKRSTVAQLVQILS</sequence>
<dbReference type="OrthoDB" id="1723504at2759"/>
<dbReference type="Proteomes" id="UP000593560">
    <property type="component" value="Unassembled WGS sequence"/>
</dbReference>
<comment type="caution">
    <text evidence="1">The sequence shown here is derived from an EMBL/GenBank/DDBJ whole genome shotgun (WGS) entry which is preliminary data.</text>
</comment>
<dbReference type="EMBL" id="JABFAD010000006">
    <property type="protein sequence ID" value="MBA0799632.1"/>
    <property type="molecule type" value="Genomic_DNA"/>
</dbReference>
<reference evidence="1 2" key="1">
    <citation type="journal article" date="2019" name="Genome Biol. Evol.">
        <title>Insights into the evolution of the New World diploid cottons (Gossypium, subgenus Houzingenia) based on genome sequencing.</title>
        <authorList>
            <person name="Grover C.E."/>
            <person name="Arick M.A. 2nd"/>
            <person name="Thrash A."/>
            <person name="Conover J.L."/>
            <person name="Sanders W.S."/>
            <person name="Peterson D.G."/>
            <person name="Frelichowski J.E."/>
            <person name="Scheffler J.A."/>
            <person name="Scheffler B.E."/>
            <person name="Wendel J.F."/>
        </authorList>
    </citation>
    <scope>NUCLEOTIDE SEQUENCE [LARGE SCALE GENOMIC DNA]</scope>
    <source>
        <strain evidence="1">0</strain>
        <tissue evidence="1">Leaf</tissue>
    </source>
</reference>
<dbReference type="AlphaFoldDB" id="A0A7J9GPZ1"/>
<accession>A0A7J9GPZ1</accession>
<gene>
    <name evidence="1" type="ORF">Gohar_010136</name>
</gene>
<protein>
    <submittedName>
        <fullName evidence="1">Uncharacterized protein</fullName>
    </submittedName>
</protein>
<evidence type="ECO:0000313" key="2">
    <source>
        <dbReference type="Proteomes" id="UP000593560"/>
    </source>
</evidence>
<organism evidence="1 2">
    <name type="scientific">Gossypium harknessii</name>
    <dbReference type="NCBI Taxonomy" id="34285"/>
    <lineage>
        <taxon>Eukaryota</taxon>
        <taxon>Viridiplantae</taxon>
        <taxon>Streptophyta</taxon>
        <taxon>Embryophyta</taxon>
        <taxon>Tracheophyta</taxon>
        <taxon>Spermatophyta</taxon>
        <taxon>Magnoliopsida</taxon>
        <taxon>eudicotyledons</taxon>
        <taxon>Gunneridae</taxon>
        <taxon>Pentapetalae</taxon>
        <taxon>rosids</taxon>
        <taxon>malvids</taxon>
        <taxon>Malvales</taxon>
        <taxon>Malvaceae</taxon>
        <taxon>Malvoideae</taxon>
        <taxon>Gossypium</taxon>
    </lineage>
</organism>
<name>A0A7J9GPZ1_9ROSI</name>
<keyword evidence="2" id="KW-1185">Reference proteome</keyword>
<proteinExistence type="predicted"/>